<reference evidence="3" key="1">
    <citation type="submission" date="2017-10" db="EMBL/GenBank/DDBJ databases">
        <title>Whole genome sequencing of various Bordetella species.</title>
        <authorList>
            <person name="Weigand M.R."/>
            <person name="Loparev V."/>
            <person name="Peng Y."/>
            <person name="Bowden K.E."/>
            <person name="Tondella M.L."/>
            <person name="Williams M.M."/>
        </authorList>
    </citation>
    <scope>NUCLEOTIDE SEQUENCE [LARGE SCALE GENOMIC DNA]</scope>
    <source>
        <strain evidence="3">H720</strain>
    </source>
</reference>
<organism evidence="2 3">
    <name type="scientific">Bordetella hinzii</name>
    <dbReference type="NCBI Taxonomy" id="103855"/>
    <lineage>
        <taxon>Bacteria</taxon>
        <taxon>Pseudomonadati</taxon>
        <taxon>Pseudomonadota</taxon>
        <taxon>Betaproteobacteria</taxon>
        <taxon>Burkholderiales</taxon>
        <taxon>Alcaligenaceae</taxon>
        <taxon>Bordetella</taxon>
    </lineage>
</organism>
<dbReference type="GO" id="GO:0005506">
    <property type="term" value="F:iron ion binding"/>
    <property type="evidence" value="ECO:0007669"/>
    <property type="project" value="InterPro"/>
</dbReference>
<dbReference type="Pfam" id="PF00067">
    <property type="entry name" value="p450"/>
    <property type="match status" value="1"/>
</dbReference>
<name>A0AAN1RVS1_9BORD</name>
<dbReference type="Gene3D" id="1.10.630.10">
    <property type="entry name" value="Cytochrome P450"/>
    <property type="match status" value="1"/>
</dbReference>
<proteinExistence type="inferred from homology"/>
<dbReference type="GO" id="GO:0020037">
    <property type="term" value="F:heme binding"/>
    <property type="evidence" value="ECO:0007669"/>
    <property type="project" value="InterPro"/>
</dbReference>
<sequence>MSQSQLAAPVVDWDPYDDAVLESPFEMHARLRAAGPLVFLERYGVYAMGRHRDIQPALKDWETYSSTSGSGIADIRKPGAWRPGSPIVEVDPPQHTQVRTAVQRILSPVVIRQWREDFEREADRLVAELVERGRFDGVTDLAETYVATTFPDALGLAPSPQRRENLFLLGELNFDGQGPRNARYLATQARADLIQDWYEASMRREAMLPGGFGEKIFQAADAGAIDPAIAPLLVRSFLRGGLDTTSSSISATLAYLARDPAQFALLREDPGRARAALEEAMRLETPIQTVCRLTMRDVEIDGVAVPRDNKIVMMLASANRDPDFWERPDDYDMTRSTLGHVALGNGIHMCIGQMVARLEGESVLKAVAKHIGELRLEGEPVRKLNNNLRSLKSIPLSVKPA</sequence>
<dbReference type="PANTHER" id="PTHR46696:SF1">
    <property type="entry name" value="CYTOCHROME P450 YJIB-RELATED"/>
    <property type="match status" value="1"/>
</dbReference>
<evidence type="ECO:0000256" key="1">
    <source>
        <dbReference type="ARBA" id="ARBA00010617"/>
    </source>
</evidence>
<gene>
    <name evidence="2" type="ORF">CS347_09125</name>
</gene>
<dbReference type="PRINTS" id="PR00385">
    <property type="entry name" value="P450"/>
</dbReference>
<dbReference type="InterPro" id="IPR001128">
    <property type="entry name" value="Cyt_P450"/>
</dbReference>
<dbReference type="GO" id="GO:0016705">
    <property type="term" value="F:oxidoreductase activity, acting on paired donors, with incorporation or reduction of molecular oxygen"/>
    <property type="evidence" value="ECO:0007669"/>
    <property type="project" value="InterPro"/>
</dbReference>
<dbReference type="PANTHER" id="PTHR46696">
    <property type="entry name" value="P450, PUTATIVE (EUROFUNG)-RELATED"/>
    <property type="match status" value="1"/>
</dbReference>
<dbReference type="GO" id="GO:0004497">
    <property type="term" value="F:monooxygenase activity"/>
    <property type="evidence" value="ECO:0007669"/>
    <property type="project" value="InterPro"/>
</dbReference>
<dbReference type="RefSeq" id="WP_032956396.1">
    <property type="nucleotide sequence ID" value="NZ_CP012077.1"/>
</dbReference>
<accession>A0AAN1RVS1</accession>
<dbReference type="InterPro" id="IPR036396">
    <property type="entry name" value="Cyt_P450_sf"/>
</dbReference>
<dbReference type="AlphaFoldDB" id="A0AAN1RVS1"/>
<evidence type="ECO:0000313" key="3">
    <source>
        <dbReference type="Proteomes" id="UP000282741"/>
    </source>
</evidence>
<evidence type="ECO:0000313" key="2">
    <source>
        <dbReference type="EMBL" id="AZW16923.1"/>
    </source>
</evidence>
<dbReference type="PRINTS" id="PR00359">
    <property type="entry name" value="BP450"/>
</dbReference>
<dbReference type="EMBL" id="CP024172">
    <property type="protein sequence ID" value="AZW16923.1"/>
    <property type="molecule type" value="Genomic_DNA"/>
</dbReference>
<dbReference type="SUPFAM" id="SSF48264">
    <property type="entry name" value="Cytochrome P450"/>
    <property type="match status" value="1"/>
</dbReference>
<dbReference type="Proteomes" id="UP000282741">
    <property type="component" value="Chromosome"/>
</dbReference>
<protein>
    <submittedName>
        <fullName evidence="2">Cytochrome P450</fullName>
    </submittedName>
</protein>
<dbReference type="InterPro" id="IPR002397">
    <property type="entry name" value="Cyt_P450_B"/>
</dbReference>
<comment type="similarity">
    <text evidence="1">Belongs to the cytochrome P450 family.</text>
</comment>
<dbReference type="GeneID" id="92995860"/>